<dbReference type="Proteomes" id="UP001595821">
    <property type="component" value="Unassembled WGS sequence"/>
</dbReference>
<organism evidence="1 2">
    <name type="scientific">Natribaculum luteum</name>
    <dbReference type="NCBI Taxonomy" id="1586232"/>
    <lineage>
        <taxon>Archaea</taxon>
        <taxon>Methanobacteriati</taxon>
        <taxon>Methanobacteriota</taxon>
        <taxon>Stenosarchaea group</taxon>
        <taxon>Halobacteria</taxon>
        <taxon>Halobacteriales</taxon>
        <taxon>Natrialbaceae</taxon>
        <taxon>Natribaculum</taxon>
    </lineage>
</organism>
<reference evidence="1 2" key="1">
    <citation type="journal article" date="2014" name="Int. J. Syst. Evol. Microbiol.">
        <title>Complete genome sequence of Corynebacterium casei LMG S-19264T (=DSM 44701T), isolated from a smear-ripened cheese.</title>
        <authorList>
            <consortium name="US DOE Joint Genome Institute (JGI-PGF)"/>
            <person name="Walter F."/>
            <person name="Albersmeier A."/>
            <person name="Kalinowski J."/>
            <person name="Ruckert C."/>
        </authorList>
    </citation>
    <scope>NUCLEOTIDE SEQUENCE [LARGE SCALE GENOMIC DNA]</scope>
    <source>
        <strain evidence="1 2">IBRC-M 10912</strain>
    </source>
</reference>
<evidence type="ECO:0000313" key="1">
    <source>
        <dbReference type="EMBL" id="MFC4245409.1"/>
    </source>
</evidence>
<comment type="caution">
    <text evidence="1">The sequence shown here is derived from an EMBL/GenBank/DDBJ whole genome shotgun (WGS) entry which is preliminary data.</text>
</comment>
<accession>A0ABD5NUW4</accession>
<dbReference type="GeneID" id="71856205"/>
<dbReference type="RefSeq" id="WP_246975205.1">
    <property type="nucleotide sequence ID" value="NZ_CP095398.1"/>
</dbReference>
<protein>
    <submittedName>
        <fullName evidence="1">Twin-arginine translocation signal domain-containing protein</fullName>
    </submittedName>
</protein>
<dbReference type="EMBL" id="JBHSDJ010000002">
    <property type="protein sequence ID" value="MFC4245409.1"/>
    <property type="molecule type" value="Genomic_DNA"/>
</dbReference>
<gene>
    <name evidence="1" type="ORF">ACFOZ7_00060</name>
</gene>
<sequence length="334" mass="37584">MTSKNRRKFLKGIGAVTAGTFLAGNAAGSETQKRRPVIASGTRIAEIEQTSRGWEISRKFLIDTVEEEFRVSRQDRVTTTAEVENDLPEFDREVDFGTETISTTNLDSETKSEIDDLLEEGTERFKDTAVLGTFQQHYEYERDLIEVTPMAEGPLPDSSISLHVYNADDPSWEGDLTENTGPINLVWNNGDDADDIDDDWQYNGHSSIALSGTRYIATDTYSVKEQDEDIGWNIAPIQLPSQWHARVYTIDGNIDIDAVGQAHRDPPDHGHLPGDTNWQFFDSRETFSDQWNDVSTLDADNGDEYDSSDGEYDYIEGEYEEDDDGGIPIFPIDE</sequence>
<dbReference type="InterPro" id="IPR006311">
    <property type="entry name" value="TAT_signal"/>
</dbReference>
<evidence type="ECO:0000313" key="2">
    <source>
        <dbReference type="Proteomes" id="UP001595821"/>
    </source>
</evidence>
<dbReference type="AlphaFoldDB" id="A0ABD5NUW4"/>
<proteinExistence type="predicted"/>
<name>A0ABD5NUW4_9EURY</name>
<dbReference type="PROSITE" id="PS51318">
    <property type="entry name" value="TAT"/>
    <property type="match status" value="1"/>
</dbReference>